<gene>
    <name evidence="1" type="ORF">QYE76_059065</name>
</gene>
<name>A0AAD8T6K8_LOLMU</name>
<evidence type="ECO:0000313" key="2">
    <source>
        <dbReference type="Proteomes" id="UP001231189"/>
    </source>
</evidence>
<dbReference type="EMBL" id="JAUUTY010000003">
    <property type="protein sequence ID" value="KAK1670906.1"/>
    <property type="molecule type" value="Genomic_DNA"/>
</dbReference>
<comment type="caution">
    <text evidence="1">The sequence shown here is derived from an EMBL/GenBank/DDBJ whole genome shotgun (WGS) entry which is preliminary data.</text>
</comment>
<dbReference type="Pfam" id="PF04827">
    <property type="entry name" value="Plant_tran"/>
    <property type="match status" value="1"/>
</dbReference>
<dbReference type="PANTHER" id="PTHR47150:SF5">
    <property type="entry name" value="OS07G0546750 PROTEIN"/>
    <property type="match status" value="1"/>
</dbReference>
<evidence type="ECO:0000313" key="1">
    <source>
        <dbReference type="EMBL" id="KAK1670906.1"/>
    </source>
</evidence>
<proteinExistence type="predicted"/>
<organism evidence="1 2">
    <name type="scientific">Lolium multiflorum</name>
    <name type="common">Italian ryegrass</name>
    <name type="synonym">Lolium perenne subsp. multiflorum</name>
    <dbReference type="NCBI Taxonomy" id="4521"/>
    <lineage>
        <taxon>Eukaryota</taxon>
        <taxon>Viridiplantae</taxon>
        <taxon>Streptophyta</taxon>
        <taxon>Embryophyta</taxon>
        <taxon>Tracheophyta</taxon>
        <taxon>Spermatophyta</taxon>
        <taxon>Magnoliopsida</taxon>
        <taxon>Liliopsida</taxon>
        <taxon>Poales</taxon>
        <taxon>Poaceae</taxon>
        <taxon>BOP clade</taxon>
        <taxon>Pooideae</taxon>
        <taxon>Poodae</taxon>
        <taxon>Poeae</taxon>
        <taxon>Poeae Chloroplast Group 2 (Poeae type)</taxon>
        <taxon>Loliodinae</taxon>
        <taxon>Loliinae</taxon>
        <taxon>Lolium</taxon>
    </lineage>
</organism>
<keyword evidence="2" id="KW-1185">Reference proteome</keyword>
<dbReference type="Proteomes" id="UP001231189">
    <property type="component" value="Unassembled WGS sequence"/>
</dbReference>
<accession>A0AAD8T6K8</accession>
<evidence type="ECO:0008006" key="3">
    <source>
        <dbReference type="Google" id="ProtNLM"/>
    </source>
</evidence>
<dbReference type="AlphaFoldDB" id="A0AAD8T6K8"/>
<dbReference type="PANTHER" id="PTHR47150">
    <property type="entry name" value="OS12G0169200 PROTEIN"/>
    <property type="match status" value="1"/>
</dbReference>
<dbReference type="InterPro" id="IPR006912">
    <property type="entry name" value="Harbinger_derived_prot"/>
</dbReference>
<sequence>MSSSSSSSSDRMEGDMIGAFQAEYEEAMLNLEAEPRRPRCHREFIRRDRLGAHDRLYNDYFAETVIILRASFGEVAGSNNDINVLNQSPLFTDVLRGEAPIVNFTVNGHEYNYGYYLADGIYPSWAVFMKGVTLPQSEKHRLFTAAQSAWRKDIECAFGVLKARFNILAVPGRSYSRRTLGLIMRACVILHNMIIDDERDTNLENIYETVDSNVGPVIHNNAPPSLAARVQMDNEMRDSPMYTQLQHDLIEHVWANA</sequence>
<reference evidence="1" key="1">
    <citation type="submission" date="2023-07" db="EMBL/GenBank/DDBJ databases">
        <title>A chromosome-level genome assembly of Lolium multiflorum.</title>
        <authorList>
            <person name="Chen Y."/>
            <person name="Copetti D."/>
            <person name="Kolliker R."/>
            <person name="Studer B."/>
        </authorList>
    </citation>
    <scope>NUCLEOTIDE SEQUENCE</scope>
    <source>
        <strain evidence="1">02402/16</strain>
        <tissue evidence="1">Leaf</tissue>
    </source>
</reference>
<protein>
    <recommendedName>
        <fullName evidence="3">Nuclease HARBI1</fullName>
    </recommendedName>
</protein>